<dbReference type="EMBL" id="JAIXMP010000001">
    <property type="protein sequence ID" value="KAI9278400.1"/>
    <property type="molecule type" value="Genomic_DNA"/>
</dbReference>
<proteinExistence type="predicted"/>
<reference evidence="1" key="2">
    <citation type="submission" date="2023-02" db="EMBL/GenBank/DDBJ databases">
        <authorList>
            <consortium name="DOE Joint Genome Institute"/>
            <person name="Mondo S.J."/>
            <person name="Chang Y."/>
            <person name="Wang Y."/>
            <person name="Ahrendt S."/>
            <person name="Andreopoulos W."/>
            <person name="Barry K."/>
            <person name="Beard J."/>
            <person name="Benny G.L."/>
            <person name="Blankenship S."/>
            <person name="Bonito G."/>
            <person name="Cuomo C."/>
            <person name="Desiro A."/>
            <person name="Gervers K.A."/>
            <person name="Hundley H."/>
            <person name="Kuo A."/>
            <person name="LaButti K."/>
            <person name="Lang B.F."/>
            <person name="Lipzen A."/>
            <person name="O'Donnell K."/>
            <person name="Pangilinan J."/>
            <person name="Reynolds N."/>
            <person name="Sandor L."/>
            <person name="Smith M.W."/>
            <person name="Tsang A."/>
            <person name="Grigoriev I.V."/>
            <person name="Stajich J.E."/>
            <person name="Spatafora J.W."/>
        </authorList>
    </citation>
    <scope>NUCLEOTIDE SEQUENCE</scope>
    <source>
        <strain evidence="1">RSA 2281</strain>
    </source>
</reference>
<reference evidence="1" key="1">
    <citation type="journal article" date="2022" name="IScience">
        <title>Evolution of zygomycete secretomes and the origins of terrestrial fungal ecologies.</title>
        <authorList>
            <person name="Chang Y."/>
            <person name="Wang Y."/>
            <person name="Mondo S."/>
            <person name="Ahrendt S."/>
            <person name="Andreopoulos W."/>
            <person name="Barry K."/>
            <person name="Beard J."/>
            <person name="Benny G.L."/>
            <person name="Blankenship S."/>
            <person name="Bonito G."/>
            <person name="Cuomo C."/>
            <person name="Desiro A."/>
            <person name="Gervers K.A."/>
            <person name="Hundley H."/>
            <person name="Kuo A."/>
            <person name="LaButti K."/>
            <person name="Lang B.F."/>
            <person name="Lipzen A."/>
            <person name="O'Donnell K."/>
            <person name="Pangilinan J."/>
            <person name="Reynolds N."/>
            <person name="Sandor L."/>
            <person name="Smith M.E."/>
            <person name="Tsang A."/>
            <person name="Grigoriev I.V."/>
            <person name="Stajich J.E."/>
            <person name="Spatafora J.W."/>
        </authorList>
    </citation>
    <scope>NUCLEOTIDE SEQUENCE</scope>
    <source>
        <strain evidence="1">RSA 2281</strain>
    </source>
</reference>
<comment type="caution">
    <text evidence="1">The sequence shown here is derived from an EMBL/GenBank/DDBJ whole genome shotgun (WGS) entry which is preliminary data.</text>
</comment>
<name>A0AAD5PJ74_9FUNG</name>
<evidence type="ECO:0000313" key="1">
    <source>
        <dbReference type="EMBL" id="KAI9278400.1"/>
    </source>
</evidence>
<protein>
    <submittedName>
        <fullName evidence="1">Uncharacterized protein</fullName>
    </submittedName>
</protein>
<organism evidence="1 2">
    <name type="scientific">Phascolomyces articulosus</name>
    <dbReference type="NCBI Taxonomy" id="60185"/>
    <lineage>
        <taxon>Eukaryota</taxon>
        <taxon>Fungi</taxon>
        <taxon>Fungi incertae sedis</taxon>
        <taxon>Mucoromycota</taxon>
        <taxon>Mucoromycotina</taxon>
        <taxon>Mucoromycetes</taxon>
        <taxon>Mucorales</taxon>
        <taxon>Lichtheimiaceae</taxon>
        <taxon>Phascolomyces</taxon>
    </lineage>
</organism>
<dbReference type="AlphaFoldDB" id="A0AAD5PJ74"/>
<dbReference type="Proteomes" id="UP001209540">
    <property type="component" value="Unassembled WGS sequence"/>
</dbReference>
<evidence type="ECO:0000313" key="2">
    <source>
        <dbReference type="Proteomes" id="UP001209540"/>
    </source>
</evidence>
<gene>
    <name evidence="1" type="ORF">BDA99DRAFT_531158</name>
</gene>
<sequence>MVMMRFLPKYRMQITGTIYYLYLNIDLELFFLKVEPSQLTTHLHSTCIGIQKVSMQNIKANPPVLCKFLEIPWKVMHVTGFCIVWKHISWNFYDHNSKNLLQEVLSLQKTRLQNRGLAVLIMCKVQKSPNIHIVRRAVIGDSAPYSMQHERLYMNNYVAESDVILV</sequence>
<keyword evidence="2" id="KW-1185">Reference proteome</keyword>
<accession>A0AAD5PJ74</accession>